<dbReference type="SUPFAM" id="SSF57701">
    <property type="entry name" value="Zn2/Cys6 DNA-binding domain"/>
    <property type="match status" value="1"/>
</dbReference>
<feature type="region of interest" description="Disordered" evidence="8">
    <location>
        <begin position="139"/>
        <end position="171"/>
    </location>
</feature>
<dbReference type="CDD" id="cd00067">
    <property type="entry name" value="GAL4"/>
    <property type="match status" value="1"/>
</dbReference>
<feature type="region of interest" description="Disordered" evidence="8">
    <location>
        <begin position="697"/>
        <end position="716"/>
    </location>
</feature>
<dbReference type="SMART" id="SM00906">
    <property type="entry name" value="Fungal_trans"/>
    <property type="match status" value="1"/>
</dbReference>
<evidence type="ECO:0000256" key="1">
    <source>
        <dbReference type="ARBA" id="ARBA00004123"/>
    </source>
</evidence>
<dbReference type="Proteomes" id="UP000190744">
    <property type="component" value="Unassembled WGS sequence"/>
</dbReference>
<keyword evidence="7" id="KW-0539">Nucleus</keyword>
<protein>
    <submittedName>
        <fullName evidence="10">Putative C6 transcription factor (Mut3)</fullName>
    </submittedName>
</protein>
<accession>A0A1S9RR93</accession>
<dbReference type="CDD" id="cd12148">
    <property type="entry name" value="fungal_TF_MHR"/>
    <property type="match status" value="1"/>
</dbReference>
<dbReference type="Pfam" id="PF04082">
    <property type="entry name" value="Fungal_trans"/>
    <property type="match status" value="1"/>
</dbReference>
<proteinExistence type="predicted"/>
<feature type="compositionally biased region" description="Polar residues" evidence="8">
    <location>
        <begin position="703"/>
        <end position="716"/>
    </location>
</feature>
<dbReference type="AlphaFoldDB" id="A0A1S9RR93"/>
<organism evidence="10 11">
    <name type="scientific">Penicillium brasilianum</name>
    <dbReference type="NCBI Taxonomy" id="104259"/>
    <lineage>
        <taxon>Eukaryota</taxon>
        <taxon>Fungi</taxon>
        <taxon>Dikarya</taxon>
        <taxon>Ascomycota</taxon>
        <taxon>Pezizomycotina</taxon>
        <taxon>Eurotiomycetes</taxon>
        <taxon>Eurotiomycetidae</taxon>
        <taxon>Eurotiales</taxon>
        <taxon>Aspergillaceae</taxon>
        <taxon>Penicillium</taxon>
    </lineage>
</organism>
<feature type="compositionally biased region" description="Polar residues" evidence="8">
    <location>
        <begin position="919"/>
        <end position="930"/>
    </location>
</feature>
<dbReference type="PROSITE" id="PS00463">
    <property type="entry name" value="ZN2_CY6_FUNGAL_1"/>
    <property type="match status" value="1"/>
</dbReference>
<feature type="region of interest" description="Disordered" evidence="8">
    <location>
        <begin position="1"/>
        <end position="56"/>
    </location>
</feature>
<dbReference type="PROSITE" id="PS50048">
    <property type="entry name" value="ZN2_CY6_FUNGAL_2"/>
    <property type="match status" value="1"/>
</dbReference>
<dbReference type="GO" id="GO:0005634">
    <property type="term" value="C:nucleus"/>
    <property type="evidence" value="ECO:0007669"/>
    <property type="project" value="UniProtKB-SubCell"/>
</dbReference>
<evidence type="ECO:0000313" key="11">
    <source>
        <dbReference type="Proteomes" id="UP000190744"/>
    </source>
</evidence>
<evidence type="ECO:0000256" key="2">
    <source>
        <dbReference type="ARBA" id="ARBA00022723"/>
    </source>
</evidence>
<evidence type="ECO:0000256" key="4">
    <source>
        <dbReference type="ARBA" id="ARBA00023015"/>
    </source>
</evidence>
<reference evidence="11" key="1">
    <citation type="submission" date="2015-09" db="EMBL/GenBank/DDBJ databases">
        <authorList>
            <person name="Fill T.P."/>
            <person name="Baretta J.F."/>
            <person name="de Almeida L.G."/>
            <person name="Rocha M."/>
            <person name="de Souza D.H."/>
            <person name="Malavazi I."/>
            <person name="Cerdeira L.T."/>
            <person name="Hong H."/>
            <person name="Samborskyy M."/>
            <person name="de Vasconcelos A.T."/>
            <person name="Leadlay P."/>
            <person name="Rodrigues-Filho E."/>
        </authorList>
    </citation>
    <scope>NUCLEOTIDE SEQUENCE [LARGE SCALE GENOMIC DNA]</scope>
    <source>
        <strain evidence="11">LaBioMMi 136</strain>
    </source>
</reference>
<dbReference type="Pfam" id="PF00172">
    <property type="entry name" value="Zn_clus"/>
    <property type="match status" value="1"/>
</dbReference>
<feature type="compositionally biased region" description="Polar residues" evidence="8">
    <location>
        <begin position="894"/>
        <end position="912"/>
    </location>
</feature>
<evidence type="ECO:0000256" key="3">
    <source>
        <dbReference type="ARBA" id="ARBA00022833"/>
    </source>
</evidence>
<dbReference type="EMBL" id="LJBN01000122">
    <property type="protein sequence ID" value="OOQ87896.1"/>
    <property type="molecule type" value="Genomic_DNA"/>
</dbReference>
<dbReference type="GO" id="GO:0006351">
    <property type="term" value="P:DNA-templated transcription"/>
    <property type="evidence" value="ECO:0007669"/>
    <property type="project" value="InterPro"/>
</dbReference>
<feature type="region of interest" description="Disordered" evidence="8">
    <location>
        <begin position="893"/>
        <end position="935"/>
    </location>
</feature>
<dbReference type="InterPro" id="IPR051711">
    <property type="entry name" value="Stress_Response_Reg"/>
</dbReference>
<evidence type="ECO:0000256" key="7">
    <source>
        <dbReference type="ARBA" id="ARBA00023242"/>
    </source>
</evidence>
<dbReference type="GO" id="GO:0008270">
    <property type="term" value="F:zinc ion binding"/>
    <property type="evidence" value="ECO:0007669"/>
    <property type="project" value="InterPro"/>
</dbReference>
<comment type="subcellular location">
    <subcellularLocation>
        <location evidence="1">Nucleus</location>
    </subcellularLocation>
</comment>
<dbReference type="Gene3D" id="4.10.240.10">
    <property type="entry name" value="Zn(2)-C6 fungal-type DNA-binding domain"/>
    <property type="match status" value="1"/>
</dbReference>
<name>A0A1S9RR93_PENBI</name>
<evidence type="ECO:0000256" key="8">
    <source>
        <dbReference type="SAM" id="MobiDB-lite"/>
    </source>
</evidence>
<dbReference type="PANTHER" id="PTHR47540">
    <property type="entry name" value="THIAMINE REPRESSIBLE GENES REGULATORY PROTEIN THI5"/>
    <property type="match status" value="1"/>
</dbReference>
<dbReference type="InterPro" id="IPR007219">
    <property type="entry name" value="XnlR_reg_dom"/>
</dbReference>
<dbReference type="GO" id="GO:0043565">
    <property type="term" value="F:sequence-specific DNA binding"/>
    <property type="evidence" value="ECO:0007669"/>
    <property type="project" value="TreeGrafter"/>
</dbReference>
<evidence type="ECO:0000256" key="5">
    <source>
        <dbReference type="ARBA" id="ARBA00023125"/>
    </source>
</evidence>
<keyword evidence="6" id="KW-0804">Transcription</keyword>
<comment type="caution">
    <text evidence="10">The sequence shown here is derived from an EMBL/GenBank/DDBJ whole genome shotgun (WGS) entry which is preliminary data.</text>
</comment>
<keyword evidence="4" id="KW-0805">Transcription regulation</keyword>
<feature type="region of interest" description="Disordered" evidence="8">
    <location>
        <begin position="854"/>
        <end position="876"/>
    </location>
</feature>
<dbReference type="PANTHER" id="PTHR47540:SF1">
    <property type="entry name" value="ACTIVATOR OF STRESS GENES 1-RELATED"/>
    <property type="match status" value="1"/>
</dbReference>
<keyword evidence="3" id="KW-0862">Zinc</keyword>
<dbReference type="SMART" id="SM00066">
    <property type="entry name" value="GAL4"/>
    <property type="match status" value="1"/>
</dbReference>
<evidence type="ECO:0000259" key="9">
    <source>
        <dbReference type="PROSITE" id="PS50048"/>
    </source>
</evidence>
<sequence>MASGSGAHGDSDDDPALNDYPHDDADHSQFASTQETPSSDPKFTPQSLPLQKRRRVGRACDECRRKKIKCDGKQPCTHCTVYSYECSYDQPSNRRRNPAPQYVEALEARMQKAEALLRTVLPDVNLDDPDLDVNAPEYRLPIHPKDKPAATGGVAAKPHGTSAETGPEAGDESLLETMVGNTGCLDRDDQGHWDYHGHTSGIIFVRRLRKQLGAVEAPVPRNVAAMLGSPRSVSVSDSPQDASLPPTHDLPPRAVAIRLCRNALEDACSLMRFVIEPKFFESLDRIYETPPEQFGNEENSFLPLLYIVMAVGCLFSDDGAGTLDLAGYEGAIGQGFQFFKAGRQLLEITDCRDLTSLQAICFMVLFLQSSAKLSTCYSYVGIALRSALRLGLHRTVTADFNPIEGELRKRIFWVVRKMDVYVSTLLGLPQMLSDDDIDQEYPMEVDGEFITAEGITQMPSDYTPLMAGCNAHTRLCNVVLKVVKYIYPVKNARYRSKSDQRYMVSHSKIREIERDLQAWMEELPPALRPGTEVSPQLERIRQLLRISYAHVQMVMYRPFLHYVSGGSQARGVDKRSYACAAACVSVSRNIVHITTGMHKRGLLNGSFWFTMYTTYFAILSLIFFVVENPDSPTAKDGVLKDAMEGKNTLAGLAKKSMAADRCSQSLTCLFKTLPEMLKNRQSSKVPVNLKRRAPSNFAMEPESIQNPPVQTVPHRSSTFPVPIMAQSSSISSTNPAASRRQKSLDTTQPARQPESGTQSAWLASTPELLTETMSTPEPYSANSFNASFSNQEPSSLAWAQQFNNPDNLPDLMPMMFPSGDPFAYPTQPLSTLEDDHFKHERNAAALNQPFFDSASQHQGMGSNTPRDPSGTGISTPSFDAFANFPNFPVGATSGVKSSIPSRLQQPTTQPMSPSRLHSPISQGGTPSEHLSSPDLVSIPNQNFVWQGYNFQPANVDTVKNEPTTSTMQQDTAPQNGLPDFNMGLDENALGMNVDLGISFDDLFGNTANFRPGAGAVNDDWTQWMNAGVEYFGQSVRTGDQAFQSFNHHEMRFSVTYHERFRPDGSRPTSPRKSRHLLHRTTLNARPSFNMASGLSSDTIYARVSIAQFLRPPIDLRPAN</sequence>
<feature type="domain" description="Zn(2)-C6 fungal-type" evidence="9">
    <location>
        <begin position="59"/>
        <end position="88"/>
    </location>
</feature>
<dbReference type="GO" id="GO:0000981">
    <property type="term" value="F:DNA-binding transcription factor activity, RNA polymerase II-specific"/>
    <property type="evidence" value="ECO:0007669"/>
    <property type="project" value="InterPro"/>
</dbReference>
<dbReference type="InterPro" id="IPR036864">
    <property type="entry name" value="Zn2-C6_fun-type_DNA-bd_sf"/>
</dbReference>
<dbReference type="InterPro" id="IPR001138">
    <property type="entry name" value="Zn2Cys6_DnaBD"/>
</dbReference>
<evidence type="ECO:0000313" key="10">
    <source>
        <dbReference type="EMBL" id="OOQ87896.1"/>
    </source>
</evidence>
<feature type="compositionally biased region" description="Polar residues" evidence="8">
    <location>
        <begin position="29"/>
        <end position="49"/>
    </location>
</feature>
<feature type="region of interest" description="Disordered" evidence="8">
    <location>
        <begin position="726"/>
        <end position="762"/>
    </location>
</feature>
<feature type="compositionally biased region" description="Polar residues" evidence="8">
    <location>
        <begin position="744"/>
        <end position="762"/>
    </location>
</feature>
<dbReference type="GO" id="GO:0045944">
    <property type="term" value="P:positive regulation of transcription by RNA polymerase II"/>
    <property type="evidence" value="ECO:0007669"/>
    <property type="project" value="TreeGrafter"/>
</dbReference>
<keyword evidence="2" id="KW-0479">Metal-binding</keyword>
<gene>
    <name evidence="10" type="ORF">PEBR_15083</name>
</gene>
<keyword evidence="5" id="KW-0238">DNA-binding</keyword>
<evidence type="ECO:0000256" key="6">
    <source>
        <dbReference type="ARBA" id="ARBA00023163"/>
    </source>
</evidence>